<evidence type="ECO:0000256" key="3">
    <source>
        <dbReference type="ARBA" id="ARBA00023163"/>
    </source>
</evidence>
<reference evidence="6 7" key="1">
    <citation type="submission" date="2015-01" db="EMBL/GenBank/DDBJ databases">
        <title>Paenibacillus swuensis/DY6/whole genome sequencing.</title>
        <authorList>
            <person name="Kim M.K."/>
            <person name="Srinivasan S."/>
            <person name="Lee J.-J."/>
        </authorList>
    </citation>
    <scope>NUCLEOTIDE SEQUENCE [LARGE SCALE GENOMIC DNA]</scope>
    <source>
        <strain evidence="6 7">DY6</strain>
    </source>
</reference>
<dbReference type="PANTHER" id="PTHR43280:SF2">
    <property type="entry name" value="HTH-TYPE TRANSCRIPTIONAL REGULATOR EXSA"/>
    <property type="match status" value="1"/>
</dbReference>
<name>A0A172TDV3_9BACL</name>
<dbReference type="InterPro" id="IPR009057">
    <property type="entry name" value="Homeodomain-like_sf"/>
</dbReference>
<dbReference type="Gene3D" id="1.10.10.60">
    <property type="entry name" value="Homeodomain-like"/>
    <property type="match status" value="2"/>
</dbReference>
<dbReference type="Pfam" id="PF12833">
    <property type="entry name" value="HTH_18"/>
    <property type="match status" value="1"/>
</dbReference>
<evidence type="ECO:0000259" key="5">
    <source>
        <dbReference type="PROSITE" id="PS01124"/>
    </source>
</evidence>
<evidence type="ECO:0000256" key="1">
    <source>
        <dbReference type="ARBA" id="ARBA00023015"/>
    </source>
</evidence>
<evidence type="ECO:0000313" key="7">
    <source>
        <dbReference type="Proteomes" id="UP000076927"/>
    </source>
</evidence>
<dbReference type="GO" id="GO:0003700">
    <property type="term" value="F:DNA-binding transcription factor activity"/>
    <property type="evidence" value="ECO:0007669"/>
    <property type="project" value="InterPro"/>
</dbReference>
<keyword evidence="4" id="KW-0812">Transmembrane</keyword>
<dbReference type="PANTHER" id="PTHR43280">
    <property type="entry name" value="ARAC-FAMILY TRANSCRIPTIONAL REGULATOR"/>
    <property type="match status" value="1"/>
</dbReference>
<dbReference type="EMBL" id="CP011388">
    <property type="protein sequence ID" value="ANE45215.1"/>
    <property type="molecule type" value="Genomic_DNA"/>
</dbReference>
<proteinExistence type="predicted"/>
<dbReference type="AlphaFoldDB" id="A0A172TDV3"/>
<dbReference type="Proteomes" id="UP000076927">
    <property type="component" value="Chromosome"/>
</dbReference>
<dbReference type="Gene3D" id="3.30.450.20">
    <property type="entry name" value="PAS domain"/>
    <property type="match status" value="1"/>
</dbReference>
<keyword evidence="3" id="KW-0804">Transcription</keyword>
<evidence type="ECO:0000313" key="6">
    <source>
        <dbReference type="EMBL" id="ANE45215.1"/>
    </source>
</evidence>
<keyword evidence="2" id="KW-0238">DNA-binding</keyword>
<feature type="transmembrane region" description="Helical" evidence="4">
    <location>
        <begin position="309"/>
        <end position="328"/>
    </location>
</feature>
<keyword evidence="1" id="KW-0805">Transcription regulation</keyword>
<keyword evidence="7" id="KW-1185">Reference proteome</keyword>
<dbReference type="InterPro" id="IPR018062">
    <property type="entry name" value="HTH_AraC-typ_CS"/>
</dbReference>
<feature type="transmembrane region" description="Helical" evidence="4">
    <location>
        <begin position="12"/>
        <end position="36"/>
    </location>
</feature>
<evidence type="ECO:0000256" key="4">
    <source>
        <dbReference type="SAM" id="Phobius"/>
    </source>
</evidence>
<dbReference type="STRING" id="1178515.SY83_01445"/>
<dbReference type="GO" id="GO:0043565">
    <property type="term" value="F:sequence-specific DNA binding"/>
    <property type="evidence" value="ECO:0007669"/>
    <property type="project" value="InterPro"/>
</dbReference>
<dbReference type="KEGG" id="pswu:SY83_01445"/>
<sequence>MSLKKHGVKTYFFPRLFIFNVVIVVLVTFIPVIIYYQYFSISFNEQLENINLQTVKQFRNTIDEQYLKDSVKLVQNNFVDSLQDDSLIKPMEDSIRNDSKSILNVINQLNSIQSNMPNVDSIDVYYKNDNVIFYNSRLCFMSEQSCTIGSRIDWVEGFRNSDEQVKWLPPRIIDSEKSESVITYVRSIPYFAPPEKRKATIAIHISDAKLRKSLTALRNPSDGLILIMDEQGNMIANNQTNLGLDHLKKYQGAWIEKVISAEKGGMFNDELDGNSTMITFEKSEINNWRYVSLVNKDLFYKKTYELRNWLMSFVIIFLLISILISYILTRKAHKPIRSVIGDYSSQIVNLNQMVEINKPVIRHNYIMGLLHNDLISNHNVLGSDMGMESNRWKRLISFVIQTPNMEAFDKEQASSYHLIGLLESSGNEGYKVWAIKDYGKQINGIVFLNETTFETEVISKIVHSIEMIYDRGYMLSHGETYELVDEAISTSFQQANLALEYKYLYPHNRILSYSDLSIQLRHSSSNSLDILSEIEASIRMCDEKKAKDLITELENEMTRGLYTVDYCKFLLSDLLVKIKSAIEFMGLPSVQHFGYDIREKYKEFDNIEKVMAWINGLVERAIESIDERKLSIHHNIEMKIKDYIQAHLYDDISLERVADELNFKSNYLGKLFKKSTGINFTEYLTECRLTEAAKLLKENNLSVQEIANKLGYNSTNHFIRIFKEKFGDTPKKYQLLHK</sequence>
<gene>
    <name evidence="6" type="ORF">SY83_01445</name>
</gene>
<dbReference type="PROSITE" id="PS00041">
    <property type="entry name" value="HTH_ARAC_FAMILY_1"/>
    <property type="match status" value="1"/>
</dbReference>
<evidence type="ECO:0000256" key="2">
    <source>
        <dbReference type="ARBA" id="ARBA00023125"/>
    </source>
</evidence>
<dbReference type="RefSeq" id="WP_068603573.1">
    <property type="nucleotide sequence ID" value="NZ_CP011388.1"/>
</dbReference>
<feature type="domain" description="HTH araC/xylS-type" evidence="5">
    <location>
        <begin position="638"/>
        <end position="736"/>
    </location>
</feature>
<organism evidence="6 7">
    <name type="scientific">Paenibacillus swuensis</name>
    <dbReference type="NCBI Taxonomy" id="1178515"/>
    <lineage>
        <taxon>Bacteria</taxon>
        <taxon>Bacillati</taxon>
        <taxon>Bacillota</taxon>
        <taxon>Bacilli</taxon>
        <taxon>Bacillales</taxon>
        <taxon>Paenibacillaceae</taxon>
        <taxon>Paenibacillus</taxon>
    </lineage>
</organism>
<dbReference type="PROSITE" id="PS01124">
    <property type="entry name" value="HTH_ARAC_FAMILY_2"/>
    <property type="match status" value="1"/>
</dbReference>
<accession>A0A172TDV3</accession>
<dbReference type="InterPro" id="IPR018060">
    <property type="entry name" value="HTH_AraC"/>
</dbReference>
<keyword evidence="4" id="KW-0472">Membrane</keyword>
<dbReference type="PRINTS" id="PR00032">
    <property type="entry name" value="HTHARAC"/>
</dbReference>
<keyword evidence="4" id="KW-1133">Transmembrane helix</keyword>
<dbReference type="SUPFAM" id="SSF46689">
    <property type="entry name" value="Homeodomain-like"/>
    <property type="match status" value="2"/>
</dbReference>
<dbReference type="SMART" id="SM00342">
    <property type="entry name" value="HTH_ARAC"/>
    <property type="match status" value="1"/>
</dbReference>
<protein>
    <recommendedName>
        <fullName evidence="5">HTH araC/xylS-type domain-containing protein</fullName>
    </recommendedName>
</protein>
<dbReference type="PATRIC" id="fig|1178515.4.peg.263"/>
<dbReference type="InterPro" id="IPR020449">
    <property type="entry name" value="Tscrpt_reg_AraC-type_HTH"/>
</dbReference>